<feature type="chain" id="PRO_5005190040" description="Haem-binding uptake Tiki superfamily ChaN domain-containing protein" evidence="2">
    <location>
        <begin position="23"/>
        <end position="611"/>
    </location>
</feature>
<gene>
    <name evidence="3" type="ORF">Cvel_21997</name>
</gene>
<feature type="signal peptide" evidence="2">
    <location>
        <begin position="1"/>
        <end position="22"/>
    </location>
</feature>
<feature type="region of interest" description="Disordered" evidence="1">
    <location>
        <begin position="195"/>
        <end position="220"/>
    </location>
</feature>
<dbReference type="AlphaFoldDB" id="A0A0G4GI37"/>
<evidence type="ECO:0000313" key="3">
    <source>
        <dbReference type="EMBL" id="CEM29429.1"/>
    </source>
</evidence>
<organism evidence="3">
    <name type="scientific">Chromera velia CCMP2878</name>
    <dbReference type="NCBI Taxonomy" id="1169474"/>
    <lineage>
        <taxon>Eukaryota</taxon>
        <taxon>Sar</taxon>
        <taxon>Alveolata</taxon>
        <taxon>Colpodellida</taxon>
        <taxon>Chromeraceae</taxon>
        <taxon>Chromera</taxon>
    </lineage>
</organism>
<proteinExistence type="predicted"/>
<feature type="region of interest" description="Disordered" evidence="1">
    <location>
        <begin position="372"/>
        <end position="395"/>
    </location>
</feature>
<dbReference type="InterPro" id="IPR002816">
    <property type="entry name" value="TraB/PrgY/GumN_fam"/>
</dbReference>
<dbReference type="VEuPathDB" id="CryptoDB:Cvel_21997"/>
<evidence type="ECO:0000256" key="1">
    <source>
        <dbReference type="SAM" id="MobiDB-lite"/>
    </source>
</evidence>
<sequence>MPMSGLMMRHLAVCLLVWGCSASPDSTALSVALDGEPWNPFLWEVSKDNETVAALLGTAHLPYKVLEGPGLDRINEELERLKPDAVFLELNMSHIMQVQSCSLRRDGQSSLSILREWRPETFAQLDQFLNLLGGPGQAGNPFSPGKPDLLMMLDKMTFVAMAMTLSLLLEQRAMAPWFLASKGQTLDAYLGNVHTNRRRQGEQDGGLRGPKGRRKEHPLWSLEDPEVQASVLQWGGPPQAGLDVLRDEPDKVSVGLSVPEQLDVLVAILSHLERQTAGFTKVPPPEASCIGGPGCAIARAWLSGDDEFFAVITGGLEWGVDDTLIKEAEEGGALHQRVEKLAERYPEIRSVFADSQATAVAQAKAKAVRRHGDGDGFSLAEEEEEREEGIGGVDGGASLEMVNGARAQSMLMRWLLAGRNEAMGARIVMVLDTLSALHEQRAWGGRGPFAGVRKLLQKIRLVLRKEGKKGETGPSTTSERPVPLFAVGAAHLLPCPAPTTPFDGPGETQLAGCRSVIEVLNRYGYRVRRVGSSEGVRLPLRPSSSHARLDPSLMAQLTEGWEPVEVDVDLLEERDKVTRDYVEYFQRAGMKWIWDTRDRLAGRTDFASLTA</sequence>
<dbReference type="Pfam" id="PF01963">
    <property type="entry name" value="TraB_PrgY_gumN"/>
    <property type="match status" value="1"/>
</dbReference>
<keyword evidence="2" id="KW-0732">Signal</keyword>
<accession>A0A0G4GI37</accession>
<reference evidence="3" key="1">
    <citation type="submission" date="2014-11" db="EMBL/GenBank/DDBJ databases">
        <authorList>
            <person name="Otto D Thomas"/>
            <person name="Naeem Raeece"/>
        </authorList>
    </citation>
    <scope>NUCLEOTIDE SEQUENCE</scope>
</reference>
<name>A0A0G4GI37_9ALVE</name>
<dbReference type="EMBL" id="CDMZ01001236">
    <property type="protein sequence ID" value="CEM29429.1"/>
    <property type="molecule type" value="Genomic_DNA"/>
</dbReference>
<evidence type="ECO:0008006" key="4">
    <source>
        <dbReference type="Google" id="ProtNLM"/>
    </source>
</evidence>
<protein>
    <recommendedName>
        <fullName evidence="4">Haem-binding uptake Tiki superfamily ChaN domain-containing protein</fullName>
    </recommendedName>
</protein>
<evidence type="ECO:0000256" key="2">
    <source>
        <dbReference type="SAM" id="SignalP"/>
    </source>
</evidence>